<organism evidence="3 4">
    <name type="scientific">Leptospira brenneri</name>
    <dbReference type="NCBI Taxonomy" id="2023182"/>
    <lineage>
        <taxon>Bacteria</taxon>
        <taxon>Pseudomonadati</taxon>
        <taxon>Spirochaetota</taxon>
        <taxon>Spirochaetia</taxon>
        <taxon>Leptospirales</taxon>
        <taxon>Leptospiraceae</taxon>
        <taxon>Leptospira</taxon>
    </lineage>
</organism>
<dbReference type="Pfam" id="PF03793">
    <property type="entry name" value="PASTA"/>
    <property type="match status" value="1"/>
</dbReference>
<feature type="domain" description="PASTA" evidence="2">
    <location>
        <begin position="106"/>
        <end position="181"/>
    </location>
</feature>
<dbReference type="InterPro" id="IPR005543">
    <property type="entry name" value="PASTA_dom"/>
</dbReference>
<accession>A0A2M9Y2P4</accession>
<gene>
    <name evidence="3" type="ORF">EHQ30_15785</name>
</gene>
<proteinExistence type="predicted"/>
<dbReference type="SMART" id="SM00740">
    <property type="entry name" value="PASTA"/>
    <property type="match status" value="2"/>
</dbReference>
<name>A0A2M9Y2P4_9LEPT</name>
<dbReference type="CDD" id="cd06577">
    <property type="entry name" value="PASTA_pknB"/>
    <property type="match status" value="2"/>
</dbReference>
<keyword evidence="1" id="KW-1133">Transmembrane helix</keyword>
<evidence type="ECO:0000256" key="1">
    <source>
        <dbReference type="SAM" id="Phobius"/>
    </source>
</evidence>
<keyword evidence="1" id="KW-0812">Transmembrane</keyword>
<dbReference type="AlphaFoldDB" id="A0A2M9Y2P4"/>
<reference evidence="3" key="1">
    <citation type="journal article" date="2019" name="PLoS Negl. Trop. Dis.">
        <title>Revisiting the worldwide diversity of Leptospira species in the environment.</title>
        <authorList>
            <person name="Vincent A.T."/>
            <person name="Schiettekatte O."/>
            <person name="Bourhy P."/>
            <person name="Veyrier F.J."/>
            <person name="Picardeau M."/>
        </authorList>
    </citation>
    <scope>NUCLEOTIDE SEQUENCE [LARGE SCALE GENOMIC DNA]</scope>
    <source>
        <strain evidence="3">201800277</strain>
    </source>
</reference>
<dbReference type="OrthoDB" id="339674at2"/>
<feature type="domain" description="PASTA" evidence="2">
    <location>
        <begin position="39"/>
        <end position="105"/>
    </location>
</feature>
<dbReference type="RefSeq" id="WP_100790088.1">
    <property type="nucleotide sequence ID" value="NZ_NPDQ01000003.1"/>
</dbReference>
<dbReference type="Proteomes" id="UP000297891">
    <property type="component" value="Unassembled WGS sequence"/>
</dbReference>
<dbReference type="EMBL" id="RQFP01000014">
    <property type="protein sequence ID" value="TGK91664.1"/>
    <property type="molecule type" value="Genomic_DNA"/>
</dbReference>
<keyword evidence="1" id="KW-0472">Membrane</keyword>
<dbReference type="PROSITE" id="PS51178">
    <property type="entry name" value="PASTA"/>
    <property type="match status" value="2"/>
</dbReference>
<protein>
    <submittedName>
        <fullName evidence="3">PASTA domain-containing protein</fullName>
    </submittedName>
</protein>
<evidence type="ECO:0000313" key="4">
    <source>
        <dbReference type="Proteomes" id="UP000297891"/>
    </source>
</evidence>
<comment type="caution">
    <text evidence="3">The sequence shown here is derived from an EMBL/GenBank/DDBJ whole genome shotgun (WGS) entry which is preliminary data.</text>
</comment>
<feature type="transmembrane region" description="Helical" evidence="1">
    <location>
        <begin position="12"/>
        <end position="35"/>
    </location>
</feature>
<evidence type="ECO:0000259" key="2">
    <source>
        <dbReference type="PROSITE" id="PS51178"/>
    </source>
</evidence>
<sequence>MKEKFLKILPYSGYVLFVGLGLLVFFVAAFLVVVVRTKEEQKVMMPYVIGKNYIEVHNELQRLQLKVRLETQRIPEKTDGIILAQSIDPGKEVEAGSKLYLTVNIGFDRVTIPDVKGQDLKRAKAILEKVLSGEVYVPLQIGGITYVPAVGDEPAETIIDQIPGPGKETHSGEKIYLLVTEPNTEKKSNQSALDPIDSSKLIGTPVPFVVDYLQRKKIPYRLKETTKPEFRESHGLVSSFELKQTGAEVGAFFLKPSESLVQDYEFLEYEVDDDDLYSAKVSYTKPGEDTEIEKEILTSQSLKEDEPVRFLIHRAGNVKVTLVGKESGVAKVWKLKGTY</sequence>
<evidence type="ECO:0000313" key="3">
    <source>
        <dbReference type="EMBL" id="TGK91664.1"/>
    </source>
</evidence>
<keyword evidence="4" id="KW-1185">Reference proteome</keyword>
<dbReference type="Gene3D" id="3.30.10.20">
    <property type="match status" value="2"/>
</dbReference>